<organism evidence="14 15">
    <name type="scientific">Veronia nyctiphanis</name>
    <dbReference type="NCBI Taxonomy" id="1278244"/>
    <lineage>
        <taxon>Bacteria</taxon>
        <taxon>Pseudomonadati</taxon>
        <taxon>Pseudomonadota</taxon>
        <taxon>Gammaproteobacteria</taxon>
        <taxon>Vibrionales</taxon>
        <taxon>Vibrionaceae</taxon>
        <taxon>Veronia</taxon>
    </lineage>
</organism>
<keyword evidence="10" id="KW-0812">Transmembrane</keyword>
<keyword evidence="6 9" id="KW-0560">Oxidoreductase</keyword>
<accession>A0A4Q0YV43</accession>
<evidence type="ECO:0000256" key="7">
    <source>
        <dbReference type="ARBA" id="ARBA00023157"/>
    </source>
</evidence>
<dbReference type="InterPro" id="IPR012999">
    <property type="entry name" value="Pyr_OxRdtase_I_AS"/>
</dbReference>
<keyword evidence="5" id="KW-0521">NADP</keyword>
<reference evidence="14 15" key="1">
    <citation type="submission" date="2017-10" db="EMBL/GenBank/DDBJ databases">
        <title>Nyctiphanis sp. nov., isolated from the stomach of the euphausiid Nyctiphanes simplex (Hansen, 1911) in the Gulf of California.</title>
        <authorList>
            <person name="Gomez-Gil B."/>
            <person name="Aguilar-Mendez M."/>
            <person name="Lopez-Cortes A."/>
            <person name="Gomez-Gutierrez J."/>
            <person name="Roque A."/>
            <person name="Lang E."/>
            <person name="Gonzalez-Castillo A."/>
        </authorList>
    </citation>
    <scope>NUCLEOTIDE SEQUENCE [LARGE SCALE GENOMIC DNA]</scope>
    <source>
        <strain evidence="14 15">CAIM 600</strain>
    </source>
</reference>
<dbReference type="PANTHER" id="PTHR43014:SF2">
    <property type="entry name" value="MERCURIC REDUCTASE"/>
    <property type="match status" value="1"/>
</dbReference>
<keyword evidence="7" id="KW-1015">Disulfide bond</keyword>
<dbReference type="PROSITE" id="PS00076">
    <property type="entry name" value="PYRIDINE_REDOX_1"/>
    <property type="match status" value="1"/>
</dbReference>
<dbReference type="PRINTS" id="PR00411">
    <property type="entry name" value="PNDRDTASEI"/>
</dbReference>
<dbReference type="InterPro" id="IPR032816">
    <property type="entry name" value="VTT_dom"/>
</dbReference>
<evidence type="ECO:0000256" key="10">
    <source>
        <dbReference type="SAM" id="Phobius"/>
    </source>
</evidence>
<keyword evidence="15" id="KW-1185">Reference proteome</keyword>
<feature type="domain" description="Pyridine nucleotide-disulphide oxidoreductase dimerisation" evidence="11">
    <location>
        <begin position="578"/>
        <end position="684"/>
    </location>
</feature>
<evidence type="ECO:0000313" key="15">
    <source>
        <dbReference type="Proteomes" id="UP000290287"/>
    </source>
</evidence>
<dbReference type="Gene3D" id="3.50.50.60">
    <property type="entry name" value="FAD/NAD(P)-binding domain"/>
    <property type="match status" value="2"/>
</dbReference>
<evidence type="ECO:0000256" key="6">
    <source>
        <dbReference type="ARBA" id="ARBA00023002"/>
    </source>
</evidence>
<evidence type="ECO:0000259" key="13">
    <source>
        <dbReference type="Pfam" id="PF09335"/>
    </source>
</evidence>
<dbReference type="Proteomes" id="UP000290287">
    <property type="component" value="Unassembled WGS sequence"/>
</dbReference>
<dbReference type="AlphaFoldDB" id="A0A4Q0YV43"/>
<dbReference type="PANTHER" id="PTHR43014">
    <property type="entry name" value="MERCURIC REDUCTASE"/>
    <property type="match status" value="1"/>
</dbReference>
<feature type="domain" description="VTT" evidence="13">
    <location>
        <begin position="68"/>
        <end position="184"/>
    </location>
</feature>
<evidence type="ECO:0000256" key="3">
    <source>
        <dbReference type="ARBA" id="ARBA00022630"/>
    </source>
</evidence>
<feature type="transmembrane region" description="Helical" evidence="10">
    <location>
        <begin position="164"/>
        <end position="180"/>
    </location>
</feature>
<evidence type="ECO:0000259" key="11">
    <source>
        <dbReference type="Pfam" id="PF02852"/>
    </source>
</evidence>
<dbReference type="FunFam" id="3.30.390.30:FF:000001">
    <property type="entry name" value="Dihydrolipoyl dehydrogenase"/>
    <property type="match status" value="1"/>
</dbReference>
<feature type="transmembrane region" description="Helical" evidence="10">
    <location>
        <begin position="239"/>
        <end position="259"/>
    </location>
</feature>
<keyword evidence="3 9" id="KW-0285">Flavoprotein</keyword>
<proteinExistence type="inferred from homology"/>
<evidence type="ECO:0000313" key="14">
    <source>
        <dbReference type="EMBL" id="RXJ74084.1"/>
    </source>
</evidence>
<dbReference type="Pfam" id="PF07992">
    <property type="entry name" value="Pyr_redox_2"/>
    <property type="match status" value="1"/>
</dbReference>
<dbReference type="SUPFAM" id="SSF55424">
    <property type="entry name" value="FAD/NAD-linked reductases, dimerisation (C-terminal) domain"/>
    <property type="match status" value="1"/>
</dbReference>
<dbReference type="InterPro" id="IPR016156">
    <property type="entry name" value="FAD/NAD-linked_Rdtase_dimer_sf"/>
</dbReference>
<feature type="transmembrane region" description="Helical" evidence="10">
    <location>
        <begin position="7"/>
        <end position="22"/>
    </location>
</feature>
<dbReference type="Pfam" id="PF02852">
    <property type="entry name" value="Pyr_redox_dim"/>
    <property type="match status" value="1"/>
</dbReference>
<feature type="domain" description="FAD/NAD(P)-binding" evidence="12">
    <location>
        <begin position="239"/>
        <end position="556"/>
    </location>
</feature>
<evidence type="ECO:0000256" key="8">
    <source>
        <dbReference type="ARBA" id="ARBA00023284"/>
    </source>
</evidence>
<dbReference type="Pfam" id="PF09335">
    <property type="entry name" value="VTT_dom"/>
    <property type="match status" value="1"/>
</dbReference>
<dbReference type="GO" id="GO:0005886">
    <property type="term" value="C:plasma membrane"/>
    <property type="evidence" value="ECO:0007669"/>
    <property type="project" value="UniProtKB-ARBA"/>
</dbReference>
<dbReference type="InterPro" id="IPR004099">
    <property type="entry name" value="Pyr_nucl-diS_OxRdtase_dimer"/>
</dbReference>
<dbReference type="PRINTS" id="PR00368">
    <property type="entry name" value="FADPNR"/>
</dbReference>
<feature type="transmembrane region" description="Helical" evidence="10">
    <location>
        <begin position="53"/>
        <end position="76"/>
    </location>
</feature>
<evidence type="ECO:0000256" key="4">
    <source>
        <dbReference type="ARBA" id="ARBA00022827"/>
    </source>
</evidence>
<comment type="cofactor">
    <cofactor evidence="1">
        <name>FAD</name>
        <dbReference type="ChEBI" id="CHEBI:57692"/>
    </cofactor>
</comment>
<keyword evidence="8 9" id="KW-0676">Redox-active center</keyword>
<dbReference type="Gene3D" id="3.30.390.30">
    <property type="match status" value="1"/>
</dbReference>
<name>A0A4Q0YV43_9GAMM</name>
<sequence length="713" mass="77595">MNTKKIAIIAVIITFIAIWFGFDLDTLFTLENAKQQQAALAEFIEENWVTASIIYFSAYIAITALSLPGAAIATLLGAALFGFWWSLLLVSFASSIGATAAFLVSRFLLKDWVMSKFGNKLDSINKGIEKDGAFYLLTLRLIPVFPFFLINLLMGLTPLKASRFYLISQLGMLPGTMVYLNAGSQLAQIESLSGIISPEILISLALLGIFPLIAKFVIDNLNHRRIYSRFTKPKTFDRNIIAIGAGAGGLVTTYVGAVVKAKVTIIEKHLMGGDCLNTGCVPSKALIRSGQTLKEIQRAKEFGIHVEGEPKVDFAQVMGRIRNVIAKIEPHDSVERYTSLGAECIQGEAKILSPWEVEVNGQVLTTKNIVIATGARPLVPGIPGLADVNYLTSETVWSLETLPPKMLVMGGGPIGCELAQSFARLGSEVTLVEMADQLLIREDADVSELVYKGLIEDGVNVLLGHKATQFTNENGKQTAILEYQGSTVNIDFDAVMVALGRVANVKGFGLEELGVELTERGTVKINDYLETNYPNIFAVGDVSGPFQLTHAAGHQGWYAAVNALFGKFKKFRADYSVMPAATYTAPEVARVGINEKEAKAQGIDYDVALYGIDDLDRAIADGEDHGFIKVLTPKGKDKILGATIVGSHAGDLLAEFTLAMRHGLGLNKILGTVHPYPTMSEATKYTAGVWKQNNAPQQVLKWVAKFHTWQRNR</sequence>
<gene>
    <name evidence="14" type="ORF">CS022_05455</name>
</gene>
<feature type="transmembrane region" description="Helical" evidence="10">
    <location>
        <begin position="83"/>
        <end position="109"/>
    </location>
</feature>
<keyword evidence="4 9" id="KW-0274">FAD</keyword>
<dbReference type="GO" id="GO:0003955">
    <property type="term" value="F:NAD(P)H dehydrogenase (quinone) activity"/>
    <property type="evidence" value="ECO:0007669"/>
    <property type="project" value="TreeGrafter"/>
</dbReference>
<evidence type="ECO:0000256" key="9">
    <source>
        <dbReference type="RuleBase" id="RU003691"/>
    </source>
</evidence>
<dbReference type="RefSeq" id="WP_129121442.1">
    <property type="nucleotide sequence ID" value="NZ_PEIB01000004.1"/>
</dbReference>
<feature type="transmembrane region" description="Helical" evidence="10">
    <location>
        <begin position="133"/>
        <end position="152"/>
    </location>
</feature>
<dbReference type="GO" id="GO:0016668">
    <property type="term" value="F:oxidoreductase activity, acting on a sulfur group of donors, NAD(P) as acceptor"/>
    <property type="evidence" value="ECO:0007669"/>
    <property type="project" value="InterPro"/>
</dbReference>
<dbReference type="SUPFAM" id="SSF51905">
    <property type="entry name" value="FAD/NAD(P)-binding domain"/>
    <property type="match status" value="1"/>
</dbReference>
<evidence type="ECO:0000256" key="1">
    <source>
        <dbReference type="ARBA" id="ARBA00001974"/>
    </source>
</evidence>
<dbReference type="InterPro" id="IPR036188">
    <property type="entry name" value="FAD/NAD-bd_sf"/>
</dbReference>
<comment type="caution">
    <text evidence="14">The sequence shown here is derived from an EMBL/GenBank/DDBJ whole genome shotgun (WGS) entry which is preliminary data.</text>
</comment>
<protein>
    <submittedName>
        <fullName evidence="14">Pyridine nucleotide-disulfide oxidoreductase</fullName>
    </submittedName>
</protein>
<keyword evidence="10" id="KW-1133">Transmembrane helix</keyword>
<evidence type="ECO:0000259" key="12">
    <source>
        <dbReference type="Pfam" id="PF07992"/>
    </source>
</evidence>
<evidence type="ECO:0000256" key="5">
    <source>
        <dbReference type="ARBA" id="ARBA00022857"/>
    </source>
</evidence>
<feature type="transmembrane region" description="Helical" evidence="10">
    <location>
        <begin position="200"/>
        <end position="218"/>
    </location>
</feature>
<dbReference type="EMBL" id="PEIB01000004">
    <property type="protein sequence ID" value="RXJ74084.1"/>
    <property type="molecule type" value="Genomic_DNA"/>
</dbReference>
<evidence type="ECO:0000256" key="2">
    <source>
        <dbReference type="ARBA" id="ARBA00007532"/>
    </source>
</evidence>
<dbReference type="OrthoDB" id="9800167at2"/>
<keyword evidence="10" id="KW-0472">Membrane</keyword>
<dbReference type="GO" id="GO:0050660">
    <property type="term" value="F:flavin adenine dinucleotide binding"/>
    <property type="evidence" value="ECO:0007669"/>
    <property type="project" value="TreeGrafter"/>
</dbReference>
<dbReference type="InterPro" id="IPR023753">
    <property type="entry name" value="FAD/NAD-binding_dom"/>
</dbReference>
<comment type="similarity">
    <text evidence="2 9">Belongs to the class-I pyridine nucleotide-disulfide oxidoreductase family.</text>
</comment>